<proteinExistence type="predicted"/>
<keyword evidence="3" id="KW-1185">Reference proteome</keyword>
<evidence type="ECO:0000256" key="1">
    <source>
        <dbReference type="SAM" id="Phobius"/>
    </source>
</evidence>
<feature type="transmembrane region" description="Helical" evidence="1">
    <location>
        <begin position="40"/>
        <end position="62"/>
    </location>
</feature>
<name>A0ABX7T672_9SPHN</name>
<organism evidence="2 3">
    <name type="scientific">Parasphingorhabdus cellanae</name>
    <dbReference type="NCBI Taxonomy" id="2806553"/>
    <lineage>
        <taxon>Bacteria</taxon>
        <taxon>Pseudomonadati</taxon>
        <taxon>Pseudomonadota</taxon>
        <taxon>Alphaproteobacteria</taxon>
        <taxon>Sphingomonadales</taxon>
        <taxon>Sphingomonadaceae</taxon>
        <taxon>Parasphingorhabdus</taxon>
    </lineage>
</organism>
<keyword evidence="1" id="KW-0472">Membrane</keyword>
<keyword evidence="1" id="KW-1133">Transmembrane helix</keyword>
<keyword evidence="1" id="KW-0812">Transmembrane</keyword>
<feature type="transmembrane region" description="Helical" evidence="1">
    <location>
        <begin position="6"/>
        <end position="28"/>
    </location>
</feature>
<dbReference type="EMBL" id="CP071794">
    <property type="protein sequence ID" value="QTD56621.1"/>
    <property type="molecule type" value="Genomic_DNA"/>
</dbReference>
<gene>
    <name evidence="2" type="ORF">J4G78_03250</name>
</gene>
<protein>
    <submittedName>
        <fullName evidence="2">Uncharacterized protein</fullName>
    </submittedName>
</protein>
<dbReference type="Proteomes" id="UP000663923">
    <property type="component" value="Chromosome"/>
</dbReference>
<reference evidence="2 3" key="1">
    <citation type="submission" date="2021-03" db="EMBL/GenBank/DDBJ databases">
        <title>Complete genome of Parasphingorhabdus_sp.JHSY0214.</title>
        <authorList>
            <person name="Yoo J.H."/>
            <person name="Bae J.W."/>
        </authorList>
    </citation>
    <scope>NUCLEOTIDE SEQUENCE [LARGE SCALE GENOMIC DNA]</scope>
    <source>
        <strain evidence="2 3">JHSY0214</strain>
    </source>
</reference>
<evidence type="ECO:0000313" key="2">
    <source>
        <dbReference type="EMBL" id="QTD56621.1"/>
    </source>
</evidence>
<accession>A0ABX7T672</accession>
<sequence length="63" mass="6809">MITGVIFLAIIVMLLFIPIAVGLALFIIVPDWFRANRNAVIIGVGIADFLMFAAIVVLFFGVA</sequence>
<evidence type="ECO:0000313" key="3">
    <source>
        <dbReference type="Proteomes" id="UP000663923"/>
    </source>
</evidence>
<dbReference type="RefSeq" id="WP_207988444.1">
    <property type="nucleotide sequence ID" value="NZ_CP071794.1"/>
</dbReference>